<feature type="coiled-coil region" evidence="1">
    <location>
        <begin position="3"/>
        <end position="100"/>
    </location>
</feature>
<feature type="compositionally biased region" description="Low complexity" evidence="2">
    <location>
        <begin position="220"/>
        <end position="231"/>
    </location>
</feature>
<keyword evidence="3" id="KW-0812">Transmembrane</keyword>
<keyword evidence="3" id="KW-1133">Transmembrane helix</keyword>
<accession>A0A2J6PJE4</accession>
<keyword evidence="1" id="KW-0175">Coiled coil</keyword>
<proteinExistence type="predicted"/>
<dbReference type="AlphaFoldDB" id="A0A2J6PJE4"/>
<organism evidence="4 5">
    <name type="scientific">Hyaloscypha hepaticicola</name>
    <dbReference type="NCBI Taxonomy" id="2082293"/>
    <lineage>
        <taxon>Eukaryota</taxon>
        <taxon>Fungi</taxon>
        <taxon>Dikarya</taxon>
        <taxon>Ascomycota</taxon>
        <taxon>Pezizomycotina</taxon>
        <taxon>Leotiomycetes</taxon>
        <taxon>Helotiales</taxon>
        <taxon>Hyaloscyphaceae</taxon>
        <taxon>Hyaloscypha</taxon>
    </lineage>
</organism>
<name>A0A2J6PJE4_9HELO</name>
<keyword evidence="3" id="KW-0472">Membrane</keyword>
<feature type="region of interest" description="Disordered" evidence="2">
    <location>
        <begin position="183"/>
        <end position="208"/>
    </location>
</feature>
<evidence type="ECO:0000256" key="2">
    <source>
        <dbReference type="SAM" id="MobiDB-lite"/>
    </source>
</evidence>
<evidence type="ECO:0000256" key="3">
    <source>
        <dbReference type="SAM" id="Phobius"/>
    </source>
</evidence>
<dbReference type="Proteomes" id="UP000235672">
    <property type="component" value="Unassembled WGS sequence"/>
</dbReference>
<feature type="region of interest" description="Disordered" evidence="2">
    <location>
        <begin position="333"/>
        <end position="361"/>
    </location>
</feature>
<feature type="compositionally biased region" description="Polar residues" evidence="2">
    <location>
        <begin position="333"/>
        <end position="357"/>
    </location>
</feature>
<evidence type="ECO:0000256" key="1">
    <source>
        <dbReference type="SAM" id="Coils"/>
    </source>
</evidence>
<sequence length="473" mass="53870">MDEAELLRNIRTLKDEVEEKDRQVTHAEKQSEGLLQELKDEKAKIDGLHEKIKALKEREANNEKYITKIEVDAKDFQGQVNDLQNDKAHLEAQIGSERAEHQRVVVEQHSLRAKYDALKTDTDGVRSKLETEQTDNKRLREHIDELKTTITGLEHVQTELEEEKKISDGLRNQWARLKDELPRFNPDPQVAIKPQIAPGPAPDEQLPKTPRSLAFELEGGSSLSGTTLESGAESGDSKLSDVASNDGSSSSSDDSEANDDDHGTEIGAVDSHEVLRNVYVRVYVPYRTYAHNPFRCWFQVDTNTAFVFRNWLLEATARATPLLRRTGKIQSIRASNPAHSPSTETDTLSTPPHSNGKSGEKLPHDVNLPRNWWNVDPNNNPPAAQTLFWFALHLVFYYFLYVCYRNYCEREIWISANESARKLLVEVLALRNRDGRGFTSQIFSEKAVRLIDHFILYAFSLFKVETQPWQIPG</sequence>
<dbReference type="OrthoDB" id="3554981at2759"/>
<feature type="transmembrane region" description="Helical" evidence="3">
    <location>
        <begin position="387"/>
        <end position="404"/>
    </location>
</feature>
<feature type="compositionally biased region" description="Low complexity" evidence="2">
    <location>
        <begin position="240"/>
        <end position="252"/>
    </location>
</feature>
<feature type="coiled-coil region" evidence="1">
    <location>
        <begin position="129"/>
        <end position="173"/>
    </location>
</feature>
<reference evidence="4 5" key="1">
    <citation type="submission" date="2016-05" db="EMBL/GenBank/DDBJ databases">
        <title>A degradative enzymes factory behind the ericoid mycorrhizal symbiosis.</title>
        <authorList>
            <consortium name="DOE Joint Genome Institute"/>
            <person name="Martino E."/>
            <person name="Morin E."/>
            <person name="Grelet G."/>
            <person name="Kuo A."/>
            <person name="Kohler A."/>
            <person name="Daghino S."/>
            <person name="Barry K."/>
            <person name="Choi C."/>
            <person name="Cichocki N."/>
            <person name="Clum A."/>
            <person name="Copeland A."/>
            <person name="Hainaut M."/>
            <person name="Haridas S."/>
            <person name="Labutti K."/>
            <person name="Lindquist E."/>
            <person name="Lipzen A."/>
            <person name="Khouja H.-R."/>
            <person name="Murat C."/>
            <person name="Ohm R."/>
            <person name="Olson A."/>
            <person name="Spatafora J."/>
            <person name="Veneault-Fourrey C."/>
            <person name="Henrissat B."/>
            <person name="Grigoriev I."/>
            <person name="Martin F."/>
            <person name="Perotto S."/>
        </authorList>
    </citation>
    <scope>NUCLEOTIDE SEQUENCE [LARGE SCALE GENOMIC DNA]</scope>
    <source>
        <strain evidence="4 5">UAMH 7357</strain>
    </source>
</reference>
<protein>
    <submittedName>
        <fullName evidence="4">Uncharacterized protein</fullName>
    </submittedName>
</protein>
<gene>
    <name evidence="4" type="ORF">NA56DRAFT_395646</name>
</gene>
<feature type="region of interest" description="Disordered" evidence="2">
    <location>
        <begin position="220"/>
        <end position="268"/>
    </location>
</feature>
<evidence type="ECO:0000313" key="5">
    <source>
        <dbReference type="Proteomes" id="UP000235672"/>
    </source>
</evidence>
<evidence type="ECO:0000313" key="4">
    <source>
        <dbReference type="EMBL" id="PMD14135.1"/>
    </source>
</evidence>
<keyword evidence="5" id="KW-1185">Reference proteome</keyword>
<dbReference type="EMBL" id="KZ613524">
    <property type="protein sequence ID" value="PMD14135.1"/>
    <property type="molecule type" value="Genomic_DNA"/>
</dbReference>
<dbReference type="Gene3D" id="1.10.287.1490">
    <property type="match status" value="1"/>
</dbReference>
<dbReference type="STRING" id="1745343.A0A2J6PJE4"/>